<keyword evidence="3" id="KW-0472">Membrane</keyword>
<dbReference type="Pfam" id="PF00672">
    <property type="entry name" value="HAMP"/>
    <property type="match status" value="1"/>
</dbReference>
<keyword evidence="3" id="KW-1133">Transmembrane helix</keyword>
<feature type="domain" description="HAMP" evidence="4">
    <location>
        <begin position="217"/>
        <end position="269"/>
    </location>
</feature>
<organism evidence="5 6">
    <name type="scientific">Candidatus Coatesbacteria bacterium RBG_13_66_14</name>
    <dbReference type="NCBI Taxonomy" id="1817816"/>
    <lineage>
        <taxon>Bacteria</taxon>
        <taxon>Candidatus Coatesiibacteriota</taxon>
    </lineage>
</organism>
<feature type="transmembrane region" description="Helical" evidence="3">
    <location>
        <begin position="195"/>
        <end position="217"/>
    </location>
</feature>
<accession>A0A1F5FFS4</accession>
<keyword evidence="3" id="KW-0812">Transmembrane</keyword>
<comment type="caution">
    <text evidence="5">The sequence shown here is derived from an EMBL/GenBank/DDBJ whole genome shotgun (WGS) entry which is preliminary data.</text>
</comment>
<dbReference type="GO" id="GO:0016020">
    <property type="term" value="C:membrane"/>
    <property type="evidence" value="ECO:0007669"/>
    <property type="project" value="InterPro"/>
</dbReference>
<dbReference type="SMART" id="SM00331">
    <property type="entry name" value="PP2C_SIG"/>
    <property type="match status" value="1"/>
</dbReference>
<dbReference type="InterPro" id="IPR036457">
    <property type="entry name" value="PPM-type-like_dom_sf"/>
</dbReference>
<evidence type="ECO:0000313" key="6">
    <source>
        <dbReference type="Proteomes" id="UP000177187"/>
    </source>
</evidence>
<dbReference type="Pfam" id="PF07228">
    <property type="entry name" value="SpoIIE"/>
    <property type="match status" value="1"/>
</dbReference>
<gene>
    <name evidence="5" type="ORF">A2Y64_05770</name>
</gene>
<dbReference type="SUPFAM" id="SSF81606">
    <property type="entry name" value="PP2C-like"/>
    <property type="match status" value="1"/>
</dbReference>
<dbReference type="CDD" id="cd06225">
    <property type="entry name" value="HAMP"/>
    <property type="match status" value="1"/>
</dbReference>
<sequence>MGVSYQSAGRLEANDDQEADLTGKEKKSPSLHWQLAILVGLLVLVTATGLTWLLVDSERANLSREFQTSLVHQGRTIARTLSPVARDPEAGEGIARTLAEAREDDPRLTGAYYFDDRGGIYSADEEIVPLNVEGEPVELEALRAREELVSDGGSFCLTLPVYHPARPPGEITTLGKLRLVASAEPVRLALERTTVSGVIIGAAAFVIAAGLGILFILRVLGPLKELQRGVKKLGAGNLTYRLKVTAKNDLGRLTAAVNELAERLENPRDATDDRGRMARDLEIARQLQQSYLPVEAPNYPGMAVAGLCEPAFEVGGDYYDFIPIDERRLGVVVADVSGKSLQGLMVMLVLRTILKSTAPRHFDALPTLCETNTLLSPDMRSGNFVTCIYYVYDSRNGSLDVVNAGHNPLLLFRASEKRVEVVKTRGRPLGLIEPDEFCRTLESTTLRLEPGDAVLLYTDGVCESMNEEMELFGDGRLQDAFAASAELAPGELVKRLAETARAFAGEKRQFDDTTLVALKALEPEVEEPLDVDLTEEVSLTVDRCISEGG</sequence>
<proteinExistence type="predicted"/>
<dbReference type="Gene3D" id="3.60.40.10">
    <property type="entry name" value="PPM-type phosphatase domain"/>
    <property type="match status" value="1"/>
</dbReference>
<feature type="transmembrane region" description="Helical" evidence="3">
    <location>
        <begin position="31"/>
        <end position="55"/>
    </location>
</feature>
<dbReference type="InterPro" id="IPR001932">
    <property type="entry name" value="PPM-type_phosphatase-like_dom"/>
</dbReference>
<dbReference type="AlphaFoldDB" id="A0A1F5FFS4"/>
<name>A0A1F5FFS4_9BACT</name>
<dbReference type="PANTHER" id="PTHR43156:SF2">
    <property type="entry name" value="STAGE II SPORULATION PROTEIN E"/>
    <property type="match status" value="1"/>
</dbReference>
<evidence type="ECO:0000256" key="3">
    <source>
        <dbReference type="SAM" id="Phobius"/>
    </source>
</evidence>
<dbReference type="PANTHER" id="PTHR43156">
    <property type="entry name" value="STAGE II SPORULATION PROTEIN E-RELATED"/>
    <property type="match status" value="1"/>
</dbReference>
<feature type="region of interest" description="Disordered" evidence="2">
    <location>
        <begin position="1"/>
        <end position="25"/>
    </location>
</feature>
<dbReference type="SUPFAM" id="SSF158472">
    <property type="entry name" value="HAMP domain-like"/>
    <property type="match status" value="1"/>
</dbReference>
<keyword evidence="1" id="KW-0378">Hydrolase</keyword>
<protein>
    <recommendedName>
        <fullName evidence="4">HAMP domain-containing protein</fullName>
    </recommendedName>
</protein>
<evidence type="ECO:0000256" key="2">
    <source>
        <dbReference type="SAM" id="MobiDB-lite"/>
    </source>
</evidence>
<dbReference type="GO" id="GO:0016791">
    <property type="term" value="F:phosphatase activity"/>
    <property type="evidence" value="ECO:0007669"/>
    <property type="project" value="TreeGrafter"/>
</dbReference>
<dbReference type="InterPro" id="IPR052016">
    <property type="entry name" value="Bact_Sigma-Reg"/>
</dbReference>
<dbReference type="Gene3D" id="6.10.340.10">
    <property type="match status" value="1"/>
</dbReference>
<dbReference type="EMBL" id="MFAF01000035">
    <property type="protein sequence ID" value="OGD78456.1"/>
    <property type="molecule type" value="Genomic_DNA"/>
</dbReference>
<dbReference type="GO" id="GO:0007165">
    <property type="term" value="P:signal transduction"/>
    <property type="evidence" value="ECO:0007669"/>
    <property type="project" value="InterPro"/>
</dbReference>
<dbReference type="InterPro" id="IPR003660">
    <property type="entry name" value="HAMP_dom"/>
</dbReference>
<dbReference type="Proteomes" id="UP000177187">
    <property type="component" value="Unassembled WGS sequence"/>
</dbReference>
<dbReference type="STRING" id="1817816.A2Y64_05770"/>
<evidence type="ECO:0000259" key="4">
    <source>
        <dbReference type="PROSITE" id="PS50885"/>
    </source>
</evidence>
<dbReference type="PROSITE" id="PS50885">
    <property type="entry name" value="HAMP"/>
    <property type="match status" value="1"/>
</dbReference>
<evidence type="ECO:0000313" key="5">
    <source>
        <dbReference type="EMBL" id="OGD78456.1"/>
    </source>
</evidence>
<evidence type="ECO:0000256" key="1">
    <source>
        <dbReference type="ARBA" id="ARBA00022801"/>
    </source>
</evidence>
<reference evidence="5 6" key="1">
    <citation type="journal article" date="2016" name="Nat. Commun.">
        <title>Thousands of microbial genomes shed light on interconnected biogeochemical processes in an aquifer system.</title>
        <authorList>
            <person name="Anantharaman K."/>
            <person name="Brown C.T."/>
            <person name="Hug L.A."/>
            <person name="Sharon I."/>
            <person name="Castelle C.J."/>
            <person name="Probst A.J."/>
            <person name="Thomas B.C."/>
            <person name="Singh A."/>
            <person name="Wilkins M.J."/>
            <person name="Karaoz U."/>
            <person name="Brodie E.L."/>
            <person name="Williams K.H."/>
            <person name="Hubbard S.S."/>
            <person name="Banfield J.F."/>
        </authorList>
    </citation>
    <scope>NUCLEOTIDE SEQUENCE [LARGE SCALE GENOMIC DNA]</scope>
</reference>
<dbReference type="SMART" id="SM00304">
    <property type="entry name" value="HAMP"/>
    <property type="match status" value="1"/>
</dbReference>